<feature type="signal peptide" evidence="1">
    <location>
        <begin position="1"/>
        <end position="21"/>
    </location>
</feature>
<reference evidence="3 4" key="1">
    <citation type="submission" date="2023-07" db="EMBL/GenBank/DDBJ databases">
        <title>Sorghum-associated microbial communities from plants grown in Nebraska, USA.</title>
        <authorList>
            <person name="Schachtman D."/>
        </authorList>
    </citation>
    <scope>NUCLEOTIDE SEQUENCE [LARGE SCALE GENOMIC DNA]</scope>
    <source>
        <strain evidence="3 4">BE190</strain>
    </source>
</reference>
<evidence type="ECO:0000313" key="4">
    <source>
        <dbReference type="Proteomes" id="UP001253595"/>
    </source>
</evidence>
<feature type="domain" description="EfeO-type cupredoxin-like" evidence="2">
    <location>
        <begin position="12"/>
        <end position="107"/>
    </location>
</feature>
<dbReference type="Pfam" id="PF13473">
    <property type="entry name" value="Cupredoxin_1"/>
    <property type="match status" value="1"/>
</dbReference>
<accession>A0ABU1UYW1</accession>
<name>A0ABU1UYW1_9GAMM</name>
<proteinExistence type="predicted"/>
<evidence type="ECO:0000259" key="2">
    <source>
        <dbReference type="Pfam" id="PF13473"/>
    </source>
</evidence>
<comment type="caution">
    <text evidence="3">The sequence shown here is derived from an EMBL/GenBank/DDBJ whole genome shotgun (WGS) entry which is preliminary data.</text>
</comment>
<dbReference type="InterPro" id="IPR008972">
    <property type="entry name" value="Cupredoxin"/>
</dbReference>
<dbReference type="RefSeq" id="WP_310072653.1">
    <property type="nucleotide sequence ID" value="NZ_JAVDVX010000004.1"/>
</dbReference>
<keyword evidence="1" id="KW-0732">Signal</keyword>
<protein>
    <recommendedName>
        <fullName evidence="2">EfeO-type cupredoxin-like domain-containing protein</fullName>
    </recommendedName>
</protein>
<dbReference type="InterPro" id="IPR028096">
    <property type="entry name" value="EfeO_Cupredoxin"/>
</dbReference>
<evidence type="ECO:0000256" key="1">
    <source>
        <dbReference type="SAM" id="SignalP"/>
    </source>
</evidence>
<feature type="chain" id="PRO_5046040050" description="EfeO-type cupredoxin-like domain-containing protein" evidence="1">
    <location>
        <begin position="22"/>
        <end position="118"/>
    </location>
</feature>
<dbReference type="SUPFAM" id="SSF49503">
    <property type="entry name" value="Cupredoxins"/>
    <property type="match status" value="1"/>
</dbReference>
<dbReference type="Proteomes" id="UP001253595">
    <property type="component" value="Unassembled WGS sequence"/>
</dbReference>
<dbReference type="EMBL" id="JAVDVX010000004">
    <property type="protein sequence ID" value="MDR7090378.1"/>
    <property type="molecule type" value="Genomic_DNA"/>
</dbReference>
<gene>
    <name evidence="3" type="ORF">J2X05_002402</name>
</gene>
<sequence>MKWSFCKYPCVFMLLAPTAIAIDAYPTFKIEITKSIFDPDVVVVPANTRIKLLVVNNDKTAEEFKSGTLRLKKIIMGNSQAILFVGPLPTGDYPFSGAFHPRLASGLVRVSLAAEIKK</sequence>
<dbReference type="Gene3D" id="2.60.40.420">
    <property type="entry name" value="Cupredoxins - blue copper proteins"/>
    <property type="match status" value="1"/>
</dbReference>
<keyword evidence="4" id="KW-1185">Reference proteome</keyword>
<evidence type="ECO:0000313" key="3">
    <source>
        <dbReference type="EMBL" id="MDR7090378.1"/>
    </source>
</evidence>
<organism evidence="3 4">
    <name type="scientific">Cellvibrio fibrivorans</name>
    <dbReference type="NCBI Taxonomy" id="126350"/>
    <lineage>
        <taxon>Bacteria</taxon>
        <taxon>Pseudomonadati</taxon>
        <taxon>Pseudomonadota</taxon>
        <taxon>Gammaproteobacteria</taxon>
        <taxon>Cellvibrionales</taxon>
        <taxon>Cellvibrionaceae</taxon>
        <taxon>Cellvibrio</taxon>
    </lineage>
</organism>